<evidence type="ECO:0000313" key="1">
    <source>
        <dbReference type="EMBL" id="PON79331.1"/>
    </source>
</evidence>
<proteinExistence type="predicted"/>
<protein>
    <recommendedName>
        <fullName evidence="3">MULE transposase domain-containing protein</fullName>
    </recommendedName>
</protein>
<dbReference type="OrthoDB" id="1139844at2759"/>
<dbReference type="InParanoid" id="A0A2P5E1A6"/>
<dbReference type="STRING" id="63057.A0A2P5E1A6"/>
<gene>
    <name evidence="1" type="ORF">TorRG33x02_236130</name>
</gene>
<organism evidence="1 2">
    <name type="scientific">Trema orientale</name>
    <name type="common">Charcoal tree</name>
    <name type="synonym">Celtis orientalis</name>
    <dbReference type="NCBI Taxonomy" id="63057"/>
    <lineage>
        <taxon>Eukaryota</taxon>
        <taxon>Viridiplantae</taxon>
        <taxon>Streptophyta</taxon>
        <taxon>Embryophyta</taxon>
        <taxon>Tracheophyta</taxon>
        <taxon>Spermatophyta</taxon>
        <taxon>Magnoliopsida</taxon>
        <taxon>eudicotyledons</taxon>
        <taxon>Gunneridae</taxon>
        <taxon>Pentapetalae</taxon>
        <taxon>rosids</taxon>
        <taxon>fabids</taxon>
        <taxon>Rosales</taxon>
        <taxon>Cannabaceae</taxon>
        <taxon>Trema</taxon>
    </lineage>
</organism>
<name>A0A2P5E1A6_TREOI</name>
<reference evidence="2" key="1">
    <citation type="submission" date="2016-06" db="EMBL/GenBank/DDBJ databases">
        <title>Parallel loss of symbiosis genes in relatives of nitrogen-fixing non-legume Parasponia.</title>
        <authorList>
            <person name="Van Velzen R."/>
            <person name="Holmer R."/>
            <person name="Bu F."/>
            <person name="Rutten L."/>
            <person name="Van Zeijl A."/>
            <person name="Liu W."/>
            <person name="Santuari L."/>
            <person name="Cao Q."/>
            <person name="Sharma T."/>
            <person name="Shen D."/>
            <person name="Roswanjaya Y."/>
            <person name="Wardhani T."/>
            <person name="Kalhor M.S."/>
            <person name="Jansen J."/>
            <person name="Van den Hoogen J."/>
            <person name="Gungor B."/>
            <person name="Hartog M."/>
            <person name="Hontelez J."/>
            <person name="Verver J."/>
            <person name="Yang W.-C."/>
            <person name="Schijlen E."/>
            <person name="Repin R."/>
            <person name="Schilthuizen M."/>
            <person name="Schranz E."/>
            <person name="Heidstra R."/>
            <person name="Miyata K."/>
            <person name="Fedorova E."/>
            <person name="Kohlen W."/>
            <person name="Bisseling T."/>
            <person name="Smit S."/>
            <person name="Geurts R."/>
        </authorList>
    </citation>
    <scope>NUCLEOTIDE SEQUENCE [LARGE SCALE GENOMIC DNA]</scope>
    <source>
        <strain evidence="2">cv. RG33-2</strain>
    </source>
</reference>
<dbReference type="Proteomes" id="UP000237000">
    <property type="component" value="Unassembled WGS sequence"/>
</dbReference>
<evidence type="ECO:0000313" key="2">
    <source>
        <dbReference type="Proteomes" id="UP000237000"/>
    </source>
</evidence>
<keyword evidence="2" id="KW-1185">Reference proteome</keyword>
<comment type="caution">
    <text evidence="1">The sequence shown here is derived from an EMBL/GenBank/DDBJ whole genome shotgun (WGS) entry which is preliminary data.</text>
</comment>
<sequence>MTGDHRYAISSVVGDYLKKKSLSTKMIYMPNIIMRDMMDDYDVSMSYEKAWRLREKALKMVRENPEKSYQELPRYLFWLKTMNPGSLAELETTNEDYFKYLFISLEVSIKGWEHCKPVIIVNGTFLRNSFGKTLLNACTKDANESIFPLAFGVADSENNASWI</sequence>
<dbReference type="PANTHER" id="PTHR31973">
    <property type="entry name" value="POLYPROTEIN, PUTATIVE-RELATED"/>
    <property type="match status" value="1"/>
</dbReference>
<accession>A0A2P5E1A6</accession>
<dbReference type="AlphaFoldDB" id="A0A2P5E1A6"/>
<evidence type="ECO:0008006" key="3">
    <source>
        <dbReference type="Google" id="ProtNLM"/>
    </source>
</evidence>
<dbReference type="EMBL" id="JXTC01000236">
    <property type="protein sequence ID" value="PON79331.1"/>
    <property type="molecule type" value="Genomic_DNA"/>
</dbReference>
<dbReference type="PANTHER" id="PTHR31973:SF113">
    <property type="entry name" value="PROTEIN FAR1-RELATED SEQUENCE 5-LIKE"/>
    <property type="match status" value="1"/>
</dbReference>